<proteinExistence type="predicted"/>
<accession>A0A2M4B5I8</accession>
<protein>
    <submittedName>
        <fullName evidence="1">Putative secreted protein</fullName>
    </submittedName>
</protein>
<reference evidence="1" key="1">
    <citation type="submission" date="2018-01" db="EMBL/GenBank/DDBJ databases">
        <title>An insight into the sialome of Amazonian anophelines.</title>
        <authorList>
            <person name="Ribeiro J.M."/>
            <person name="Scarpassa V."/>
            <person name="Calvo E."/>
        </authorList>
    </citation>
    <scope>NUCLEOTIDE SEQUENCE</scope>
    <source>
        <tissue evidence="1">Salivary glands</tissue>
    </source>
</reference>
<organism evidence="1">
    <name type="scientific">Anopheles triannulatus</name>
    <dbReference type="NCBI Taxonomy" id="58253"/>
    <lineage>
        <taxon>Eukaryota</taxon>
        <taxon>Metazoa</taxon>
        <taxon>Ecdysozoa</taxon>
        <taxon>Arthropoda</taxon>
        <taxon>Hexapoda</taxon>
        <taxon>Insecta</taxon>
        <taxon>Pterygota</taxon>
        <taxon>Neoptera</taxon>
        <taxon>Endopterygota</taxon>
        <taxon>Diptera</taxon>
        <taxon>Nematocera</taxon>
        <taxon>Culicoidea</taxon>
        <taxon>Culicidae</taxon>
        <taxon>Anophelinae</taxon>
        <taxon>Anopheles</taxon>
    </lineage>
</organism>
<dbReference type="AlphaFoldDB" id="A0A2M4B5I8"/>
<evidence type="ECO:0000313" key="1">
    <source>
        <dbReference type="EMBL" id="MBW48323.1"/>
    </source>
</evidence>
<sequence>MVRWCTLCFCIEGAVEGALALLDGVGGISSLLRIRRVRSENRLARCRNRTVTKSFPFAGIISDGLTEFLLSSISSIADAFSTSGTFAREGLHGLFRGPRESPLATVAGGSSSHSDVPADSVMHSCKLSTGVSTELDRDSSRSSPAVPVIVYC</sequence>
<dbReference type="EMBL" id="GGFK01015002">
    <property type="protein sequence ID" value="MBW48323.1"/>
    <property type="molecule type" value="Transcribed_RNA"/>
</dbReference>
<name>A0A2M4B5I8_9DIPT</name>